<protein>
    <submittedName>
        <fullName evidence="2">Cupin domain-containing protein</fullName>
    </submittedName>
</protein>
<name>A0A494VKM4_9SPHI</name>
<evidence type="ECO:0000313" key="3">
    <source>
        <dbReference type="Proteomes" id="UP000270046"/>
    </source>
</evidence>
<dbReference type="Gene3D" id="2.60.120.10">
    <property type="entry name" value="Jelly Rolls"/>
    <property type="match status" value="1"/>
</dbReference>
<dbReference type="AlphaFoldDB" id="A0A494VKM4"/>
<evidence type="ECO:0000259" key="1">
    <source>
        <dbReference type="Pfam" id="PF07883"/>
    </source>
</evidence>
<sequence>MKSSVIKALQNLSDKETELFVKVIEHGSMSVEIYKPINIDPQTPHDQDELYVIINGSGDFILNDSRISFQQGDVILVPANAEHRFENFTEDFATWAIFYGPKGGEK</sequence>
<dbReference type="KEGG" id="muh:HYN43_006645"/>
<dbReference type="SUPFAM" id="SSF51182">
    <property type="entry name" value="RmlC-like cupins"/>
    <property type="match status" value="1"/>
</dbReference>
<reference evidence="2 3" key="1">
    <citation type="submission" date="2018-10" db="EMBL/GenBank/DDBJ databases">
        <title>Genome sequencing of Mucilaginibacter sp. HYN0043.</title>
        <authorList>
            <person name="Kim M."/>
            <person name="Yi H."/>
        </authorList>
    </citation>
    <scope>NUCLEOTIDE SEQUENCE [LARGE SCALE GENOMIC DNA]</scope>
    <source>
        <strain evidence="2 3">HYN0043</strain>
    </source>
</reference>
<dbReference type="RefSeq" id="WP_119408699.1">
    <property type="nucleotide sequence ID" value="NZ_CP032869.1"/>
</dbReference>
<dbReference type="EMBL" id="CP032869">
    <property type="protein sequence ID" value="AYL94994.1"/>
    <property type="molecule type" value="Genomic_DNA"/>
</dbReference>
<dbReference type="InterPro" id="IPR011051">
    <property type="entry name" value="RmlC_Cupin_sf"/>
</dbReference>
<organism evidence="2 3">
    <name type="scientific">Mucilaginibacter celer</name>
    <dbReference type="NCBI Taxonomy" id="2305508"/>
    <lineage>
        <taxon>Bacteria</taxon>
        <taxon>Pseudomonadati</taxon>
        <taxon>Bacteroidota</taxon>
        <taxon>Sphingobacteriia</taxon>
        <taxon>Sphingobacteriales</taxon>
        <taxon>Sphingobacteriaceae</taxon>
        <taxon>Mucilaginibacter</taxon>
    </lineage>
</organism>
<keyword evidence="3" id="KW-1185">Reference proteome</keyword>
<accession>A0A494VKM4</accession>
<dbReference type="OrthoDB" id="2620172at2"/>
<gene>
    <name evidence="2" type="ORF">HYN43_006645</name>
</gene>
<dbReference type="InterPro" id="IPR013096">
    <property type="entry name" value="Cupin_2"/>
</dbReference>
<dbReference type="Proteomes" id="UP000270046">
    <property type="component" value="Chromosome"/>
</dbReference>
<dbReference type="InterPro" id="IPR014710">
    <property type="entry name" value="RmlC-like_jellyroll"/>
</dbReference>
<feature type="domain" description="Cupin type-2" evidence="1">
    <location>
        <begin position="39"/>
        <end position="91"/>
    </location>
</feature>
<proteinExistence type="predicted"/>
<evidence type="ECO:0000313" key="2">
    <source>
        <dbReference type="EMBL" id="AYL94994.1"/>
    </source>
</evidence>
<dbReference type="Pfam" id="PF07883">
    <property type="entry name" value="Cupin_2"/>
    <property type="match status" value="1"/>
</dbReference>